<dbReference type="PANTHER" id="PTHR33337">
    <property type="entry name" value="GFA DOMAIN-CONTAINING PROTEIN"/>
    <property type="match status" value="1"/>
</dbReference>
<evidence type="ECO:0000259" key="5">
    <source>
        <dbReference type="PROSITE" id="PS51891"/>
    </source>
</evidence>
<dbReference type="InterPro" id="IPR006913">
    <property type="entry name" value="CENP-V/GFA"/>
</dbReference>
<gene>
    <name evidence="6" type="ORF">PS918_02340</name>
</gene>
<dbReference type="PROSITE" id="PS51891">
    <property type="entry name" value="CENP_V_GFA"/>
    <property type="match status" value="1"/>
</dbReference>
<comment type="similarity">
    <text evidence="1">Belongs to the Gfa family.</text>
</comment>
<dbReference type="PANTHER" id="PTHR33337:SF40">
    <property type="entry name" value="CENP-V_GFA DOMAIN-CONTAINING PROTEIN-RELATED"/>
    <property type="match status" value="1"/>
</dbReference>
<organism evidence="6 7">
    <name type="scientific">Pseudomonas fluorescens</name>
    <dbReference type="NCBI Taxonomy" id="294"/>
    <lineage>
        <taxon>Bacteria</taxon>
        <taxon>Pseudomonadati</taxon>
        <taxon>Pseudomonadota</taxon>
        <taxon>Gammaproteobacteria</taxon>
        <taxon>Pseudomonadales</taxon>
        <taxon>Pseudomonadaceae</taxon>
        <taxon>Pseudomonas</taxon>
    </lineage>
</organism>
<evidence type="ECO:0000256" key="3">
    <source>
        <dbReference type="ARBA" id="ARBA00022833"/>
    </source>
</evidence>
<dbReference type="EMBL" id="CABVIY010000003">
    <property type="protein sequence ID" value="VVP81470.1"/>
    <property type="molecule type" value="Genomic_DNA"/>
</dbReference>
<dbReference type="GO" id="GO:0016846">
    <property type="term" value="F:carbon-sulfur lyase activity"/>
    <property type="evidence" value="ECO:0007669"/>
    <property type="project" value="InterPro"/>
</dbReference>
<protein>
    <recommendedName>
        <fullName evidence="5">CENP-V/GFA domain-containing protein</fullName>
    </recommendedName>
</protein>
<accession>A0A5E7S606</accession>
<evidence type="ECO:0000256" key="1">
    <source>
        <dbReference type="ARBA" id="ARBA00005495"/>
    </source>
</evidence>
<dbReference type="Proteomes" id="UP000326611">
    <property type="component" value="Unassembled WGS sequence"/>
</dbReference>
<sequence>MDELHHGSCLCGAVSYSVSTALKAVTHCHCTRCQKAHGAAFATYASAPASALSIVTGAPLLKGYASSEGVMRQFCSHCGSSLFWSDSKGAFSQWVSIAIATLDTPFPVRPQKHGCVASKASWYEIADGHPQTR</sequence>
<dbReference type="Gene3D" id="3.90.1590.10">
    <property type="entry name" value="glutathione-dependent formaldehyde- activating enzyme (gfa)"/>
    <property type="match status" value="1"/>
</dbReference>
<dbReference type="GO" id="GO:0046872">
    <property type="term" value="F:metal ion binding"/>
    <property type="evidence" value="ECO:0007669"/>
    <property type="project" value="UniProtKB-KW"/>
</dbReference>
<name>A0A5E7S606_PSEFL</name>
<dbReference type="OrthoDB" id="7765631at2"/>
<evidence type="ECO:0000256" key="4">
    <source>
        <dbReference type="ARBA" id="ARBA00023239"/>
    </source>
</evidence>
<keyword evidence="2" id="KW-0479">Metal-binding</keyword>
<evidence type="ECO:0000313" key="7">
    <source>
        <dbReference type="Proteomes" id="UP000326611"/>
    </source>
</evidence>
<keyword evidence="3" id="KW-0862">Zinc</keyword>
<proteinExistence type="inferred from homology"/>
<dbReference type="InterPro" id="IPR011057">
    <property type="entry name" value="Mss4-like_sf"/>
</dbReference>
<dbReference type="AlphaFoldDB" id="A0A5E7S606"/>
<dbReference type="SUPFAM" id="SSF51316">
    <property type="entry name" value="Mss4-like"/>
    <property type="match status" value="1"/>
</dbReference>
<dbReference type="Pfam" id="PF04828">
    <property type="entry name" value="GFA"/>
    <property type="match status" value="1"/>
</dbReference>
<dbReference type="RefSeq" id="WP_150770419.1">
    <property type="nucleotide sequence ID" value="NZ_CABVIY010000003.1"/>
</dbReference>
<feature type="domain" description="CENP-V/GFA" evidence="5">
    <location>
        <begin position="5"/>
        <end position="124"/>
    </location>
</feature>
<reference evidence="6 7" key="1">
    <citation type="submission" date="2019-09" db="EMBL/GenBank/DDBJ databases">
        <authorList>
            <person name="Chandra G."/>
            <person name="Truman W A."/>
        </authorList>
    </citation>
    <scope>NUCLEOTIDE SEQUENCE [LARGE SCALE GENOMIC DNA]</scope>
    <source>
        <strain evidence="6">PS918</strain>
    </source>
</reference>
<evidence type="ECO:0000313" key="6">
    <source>
        <dbReference type="EMBL" id="VVP81470.1"/>
    </source>
</evidence>
<keyword evidence="4" id="KW-0456">Lyase</keyword>
<evidence type="ECO:0000256" key="2">
    <source>
        <dbReference type="ARBA" id="ARBA00022723"/>
    </source>
</evidence>